<dbReference type="InterPro" id="IPR008160">
    <property type="entry name" value="Collagen"/>
</dbReference>
<feature type="compositionally biased region" description="Low complexity" evidence="2">
    <location>
        <begin position="554"/>
        <end position="566"/>
    </location>
</feature>
<dbReference type="AlphaFoldDB" id="A0AAN8WWX0"/>
<dbReference type="Pfam" id="PF01391">
    <property type="entry name" value="Collagen"/>
    <property type="match status" value="1"/>
</dbReference>
<gene>
    <name evidence="3" type="ORF">SK128_026914</name>
</gene>
<dbReference type="PANTHER" id="PTHR24637:SF421">
    <property type="entry name" value="CUTICLE COLLAGEN DPY-2"/>
    <property type="match status" value="1"/>
</dbReference>
<accession>A0AAN8WWX0</accession>
<feature type="region of interest" description="Disordered" evidence="2">
    <location>
        <begin position="482"/>
        <end position="754"/>
    </location>
</feature>
<sequence>MREILTKINKMAQSLHITNSSTNPSKAKNIKNIPTVKDSLETQILENRVRPRNSLEAPQILPAIGRRRPRFETHTVLSSQRKWAWAVFILLLGALPPPSSGYSQDEELRLRVESHTQSLMNMSRYLRQTDQFWKWFQTNEKALEALLAEGPSTRSIGTPSVGSLLQLEKRIDSIQSSYEAQELLVRSLREELEEEKQSKEEFKSQLHELKDKVVEQEEMLQTCQASVEQLEQNLISEQQLETLRATVNQHQNAVRTLQGMNRRNLNKLNQQENEIRRVSEALTTMTSKSEMEMVRVKMAELQMEVKNMEGHLSSLRQDVISEVDWSYQNVSSKLDSLVKGIIFPLMDDVEINARNLSNVRQIYEDNLLQRMSDIEQKISALSSRILTSKSVNSPQQLQNQIDTLVTSVSQLERNFSDLALLQNEITGLKVKDLDLETHTNSAITRLRSRLGSLERKSGEINTEQARLGIKLEDLEDRMYRELTDRSSNNRPIDFPRSSGSEALPPDYERFSNSGFPAAPGNTGNRGLPGLPGSPWAPGNSGNRGSPGLPGSPGAPGNSGNRGSPGIPGSPGAPGNVGNRGSPGLPGSPGAPGNAGNRGSPGLPGAPGNAGNRGSLGPSGPPGLSGYPGDRGSPGESGNAGIRGPIGQPGSPGNIGNRGSPGLPGNAGRQGLPGLPGDAGRRGLPGAPGQPGYRGSPGFPGNSGAPGLPGVPGDVGYPGNFGYGGYPGVPGYPGDIGSPGPGGPPGAPRRCGLSR</sequence>
<feature type="compositionally biased region" description="Low complexity" evidence="2">
    <location>
        <begin position="537"/>
        <end position="548"/>
    </location>
</feature>
<protein>
    <submittedName>
        <fullName evidence="3">Uncharacterized protein</fullName>
    </submittedName>
</protein>
<dbReference type="PANTHER" id="PTHR24637">
    <property type="entry name" value="COLLAGEN"/>
    <property type="match status" value="1"/>
</dbReference>
<reference evidence="3 4" key="1">
    <citation type="submission" date="2023-11" db="EMBL/GenBank/DDBJ databases">
        <title>Halocaridina rubra genome assembly.</title>
        <authorList>
            <person name="Smith C."/>
        </authorList>
    </citation>
    <scope>NUCLEOTIDE SEQUENCE [LARGE SCALE GENOMIC DNA]</scope>
    <source>
        <strain evidence="3">EP-1</strain>
        <tissue evidence="3">Whole</tissue>
    </source>
</reference>
<comment type="caution">
    <text evidence="3">The sequence shown here is derived from an EMBL/GenBank/DDBJ whole genome shotgun (WGS) entry which is preliminary data.</text>
</comment>
<feature type="compositionally biased region" description="Gly residues" evidence="2">
    <location>
        <begin position="718"/>
        <end position="727"/>
    </location>
</feature>
<keyword evidence="1" id="KW-0175">Coiled coil</keyword>
<feature type="coiled-coil region" evidence="1">
    <location>
        <begin position="346"/>
        <end position="384"/>
    </location>
</feature>
<keyword evidence="4" id="KW-1185">Reference proteome</keyword>
<feature type="compositionally biased region" description="Low complexity" evidence="2">
    <location>
        <begin position="572"/>
        <end position="584"/>
    </location>
</feature>
<evidence type="ECO:0000313" key="4">
    <source>
        <dbReference type="Proteomes" id="UP001381693"/>
    </source>
</evidence>
<feature type="compositionally biased region" description="Low complexity" evidence="2">
    <location>
        <begin position="590"/>
        <end position="627"/>
    </location>
</feature>
<name>A0AAN8WWX0_HALRR</name>
<evidence type="ECO:0000313" key="3">
    <source>
        <dbReference type="EMBL" id="KAK7067924.1"/>
    </source>
</evidence>
<dbReference type="EMBL" id="JAXCGZ010017586">
    <property type="protein sequence ID" value="KAK7067924.1"/>
    <property type="molecule type" value="Genomic_DNA"/>
</dbReference>
<dbReference type="Proteomes" id="UP001381693">
    <property type="component" value="Unassembled WGS sequence"/>
</dbReference>
<proteinExistence type="predicted"/>
<evidence type="ECO:0000256" key="2">
    <source>
        <dbReference type="SAM" id="MobiDB-lite"/>
    </source>
</evidence>
<organism evidence="3 4">
    <name type="scientific">Halocaridina rubra</name>
    <name type="common">Hawaiian red shrimp</name>
    <dbReference type="NCBI Taxonomy" id="373956"/>
    <lineage>
        <taxon>Eukaryota</taxon>
        <taxon>Metazoa</taxon>
        <taxon>Ecdysozoa</taxon>
        <taxon>Arthropoda</taxon>
        <taxon>Crustacea</taxon>
        <taxon>Multicrustacea</taxon>
        <taxon>Malacostraca</taxon>
        <taxon>Eumalacostraca</taxon>
        <taxon>Eucarida</taxon>
        <taxon>Decapoda</taxon>
        <taxon>Pleocyemata</taxon>
        <taxon>Caridea</taxon>
        <taxon>Atyoidea</taxon>
        <taxon>Atyidae</taxon>
        <taxon>Halocaridina</taxon>
    </lineage>
</organism>
<evidence type="ECO:0000256" key="1">
    <source>
        <dbReference type="SAM" id="Coils"/>
    </source>
</evidence>
<feature type="coiled-coil region" evidence="1">
    <location>
        <begin position="164"/>
        <end position="318"/>
    </location>
</feature>